<comment type="caution">
    <text evidence="2">The sequence shown here is derived from an EMBL/GenBank/DDBJ whole genome shotgun (WGS) entry which is preliminary data.</text>
</comment>
<keyword evidence="3" id="KW-1185">Reference proteome</keyword>
<gene>
    <name evidence="2" type="ORF">EVOR1521_LOCUS17089</name>
</gene>
<feature type="compositionally biased region" description="Pro residues" evidence="1">
    <location>
        <begin position="16"/>
        <end position="50"/>
    </location>
</feature>
<evidence type="ECO:0000256" key="1">
    <source>
        <dbReference type="SAM" id="MobiDB-lite"/>
    </source>
</evidence>
<dbReference type="EMBL" id="CAUJNA010002224">
    <property type="protein sequence ID" value="CAJ1391831.1"/>
    <property type="molecule type" value="Genomic_DNA"/>
</dbReference>
<name>A0AA36IQV9_9DINO</name>
<evidence type="ECO:0000313" key="3">
    <source>
        <dbReference type="Proteomes" id="UP001178507"/>
    </source>
</evidence>
<proteinExistence type="predicted"/>
<accession>A0AA36IQV9</accession>
<reference evidence="2" key="1">
    <citation type="submission" date="2023-08" db="EMBL/GenBank/DDBJ databases">
        <authorList>
            <person name="Chen Y."/>
            <person name="Shah S."/>
            <person name="Dougan E. K."/>
            <person name="Thang M."/>
            <person name="Chan C."/>
        </authorList>
    </citation>
    <scope>NUCLEOTIDE SEQUENCE</scope>
</reference>
<dbReference type="Proteomes" id="UP001178507">
    <property type="component" value="Unassembled WGS sequence"/>
</dbReference>
<feature type="region of interest" description="Disordered" evidence="1">
    <location>
        <begin position="1"/>
        <end position="86"/>
    </location>
</feature>
<evidence type="ECO:0000313" key="2">
    <source>
        <dbReference type="EMBL" id="CAJ1391831.1"/>
    </source>
</evidence>
<protein>
    <submittedName>
        <fullName evidence="2">Uncharacterized protein</fullName>
    </submittedName>
</protein>
<dbReference type="AlphaFoldDB" id="A0AA36IQV9"/>
<organism evidence="2 3">
    <name type="scientific">Effrenium voratum</name>
    <dbReference type="NCBI Taxonomy" id="2562239"/>
    <lineage>
        <taxon>Eukaryota</taxon>
        <taxon>Sar</taxon>
        <taxon>Alveolata</taxon>
        <taxon>Dinophyceae</taxon>
        <taxon>Suessiales</taxon>
        <taxon>Symbiodiniaceae</taxon>
        <taxon>Effrenium</taxon>
    </lineage>
</organism>
<sequence>MAEAPVLDSTAKAAAPAPPLPPDPVPGVPLAPPLGAPAPPLGAPAPPPAPTIAGVPAPQADPNHIDPAWEVPTSDETALPREDDGESWLELLRDGYFRQIREENEYKQPPPFPRAMHFAAVPGHPLPENKYPRQALDLQRSMLAKFRPDPVNPGKGKHKGGFSGMDMMYGWGDGWSDWDWGWGMGWGMKGGFKGKGGMGKKGMPY</sequence>